<dbReference type="STRING" id="57577.A0A2K3MP35"/>
<feature type="compositionally biased region" description="Pro residues" evidence="2">
    <location>
        <begin position="1"/>
        <end position="11"/>
    </location>
</feature>
<dbReference type="InterPro" id="IPR054722">
    <property type="entry name" value="PolX-like_BBD"/>
</dbReference>
<feature type="compositionally biased region" description="Basic residues" evidence="2">
    <location>
        <begin position="283"/>
        <end position="298"/>
    </location>
</feature>
<dbReference type="Gene3D" id="3.30.420.10">
    <property type="entry name" value="Ribonuclease H-like superfamily/Ribonuclease H"/>
    <property type="match status" value="1"/>
</dbReference>
<dbReference type="InterPro" id="IPR013103">
    <property type="entry name" value="RVT_2"/>
</dbReference>
<name>A0A2K3MP35_TRIPR</name>
<evidence type="ECO:0000256" key="2">
    <source>
        <dbReference type="SAM" id="MobiDB-lite"/>
    </source>
</evidence>
<feature type="region of interest" description="Disordered" evidence="2">
    <location>
        <begin position="250"/>
        <end position="301"/>
    </location>
</feature>
<proteinExistence type="predicted"/>
<dbReference type="InterPro" id="IPR025724">
    <property type="entry name" value="GAG-pre-integrase_dom"/>
</dbReference>
<keyword evidence="1" id="KW-0064">Aspartyl protease</keyword>
<dbReference type="Pfam" id="PF25597">
    <property type="entry name" value="SH3_retrovirus"/>
    <property type="match status" value="1"/>
</dbReference>
<reference evidence="4 5" key="2">
    <citation type="journal article" date="2017" name="Front. Plant Sci.">
        <title>Gene Classification and Mining of Molecular Markers Useful in Red Clover (Trifolium pratense) Breeding.</title>
        <authorList>
            <person name="Istvanek J."/>
            <person name="Dluhosova J."/>
            <person name="Dluhos P."/>
            <person name="Patkova L."/>
            <person name="Nedelnik J."/>
            <person name="Repkova J."/>
        </authorList>
    </citation>
    <scope>NUCLEOTIDE SEQUENCE [LARGE SCALE GENOMIC DNA]</scope>
    <source>
        <strain evidence="5">cv. Tatra</strain>
        <tissue evidence="4">Young leaves</tissue>
    </source>
</reference>
<evidence type="ECO:0000313" key="5">
    <source>
        <dbReference type="Proteomes" id="UP000236291"/>
    </source>
</evidence>
<dbReference type="CDD" id="cd09272">
    <property type="entry name" value="RNase_HI_RT_Ty1"/>
    <property type="match status" value="1"/>
</dbReference>
<dbReference type="Pfam" id="PF13976">
    <property type="entry name" value="gag_pre-integrs"/>
    <property type="match status" value="1"/>
</dbReference>
<comment type="caution">
    <text evidence="4">The sequence shown here is derived from an EMBL/GenBank/DDBJ whole genome shotgun (WGS) entry which is preliminary data.</text>
</comment>
<dbReference type="InterPro" id="IPR043502">
    <property type="entry name" value="DNA/RNA_pol_sf"/>
</dbReference>
<dbReference type="Proteomes" id="UP000236291">
    <property type="component" value="Unassembled WGS sequence"/>
</dbReference>
<dbReference type="InterPro" id="IPR012337">
    <property type="entry name" value="RNaseH-like_sf"/>
</dbReference>
<evidence type="ECO:0000259" key="3">
    <source>
        <dbReference type="PROSITE" id="PS50994"/>
    </source>
</evidence>
<dbReference type="PANTHER" id="PTHR11439">
    <property type="entry name" value="GAG-POL-RELATED RETROTRANSPOSON"/>
    <property type="match status" value="1"/>
</dbReference>
<organism evidence="4 5">
    <name type="scientific">Trifolium pratense</name>
    <name type="common">Red clover</name>
    <dbReference type="NCBI Taxonomy" id="57577"/>
    <lineage>
        <taxon>Eukaryota</taxon>
        <taxon>Viridiplantae</taxon>
        <taxon>Streptophyta</taxon>
        <taxon>Embryophyta</taxon>
        <taxon>Tracheophyta</taxon>
        <taxon>Spermatophyta</taxon>
        <taxon>Magnoliopsida</taxon>
        <taxon>eudicotyledons</taxon>
        <taxon>Gunneridae</taxon>
        <taxon>Pentapetalae</taxon>
        <taxon>rosids</taxon>
        <taxon>fabids</taxon>
        <taxon>Fabales</taxon>
        <taxon>Fabaceae</taxon>
        <taxon>Papilionoideae</taxon>
        <taxon>50 kb inversion clade</taxon>
        <taxon>NPAAA clade</taxon>
        <taxon>Hologalegina</taxon>
        <taxon>IRL clade</taxon>
        <taxon>Trifolieae</taxon>
        <taxon>Trifolium</taxon>
    </lineage>
</organism>
<feature type="compositionally biased region" description="Low complexity" evidence="2">
    <location>
        <begin position="920"/>
        <end position="942"/>
    </location>
</feature>
<evidence type="ECO:0000256" key="1">
    <source>
        <dbReference type="ARBA" id="ARBA00022750"/>
    </source>
</evidence>
<dbReference type="SUPFAM" id="SSF53098">
    <property type="entry name" value="Ribonuclease H-like"/>
    <property type="match status" value="1"/>
</dbReference>
<dbReference type="Pfam" id="PF22936">
    <property type="entry name" value="Pol_BBD"/>
    <property type="match status" value="1"/>
</dbReference>
<dbReference type="SUPFAM" id="SSF56672">
    <property type="entry name" value="DNA/RNA polymerases"/>
    <property type="match status" value="1"/>
</dbReference>
<dbReference type="EMBL" id="ASHM01010718">
    <property type="protein sequence ID" value="PNX92571.1"/>
    <property type="molecule type" value="Genomic_DNA"/>
</dbReference>
<dbReference type="GO" id="GO:0015074">
    <property type="term" value="P:DNA integration"/>
    <property type="evidence" value="ECO:0007669"/>
    <property type="project" value="InterPro"/>
</dbReference>
<dbReference type="InterPro" id="IPR057670">
    <property type="entry name" value="SH3_retrovirus"/>
</dbReference>
<dbReference type="Pfam" id="PF14223">
    <property type="entry name" value="Retrotran_gag_2"/>
    <property type="match status" value="1"/>
</dbReference>
<dbReference type="Pfam" id="PF00665">
    <property type="entry name" value="rve"/>
    <property type="match status" value="1"/>
</dbReference>
<dbReference type="Pfam" id="PF07727">
    <property type="entry name" value="RVT_2"/>
    <property type="match status" value="1"/>
</dbReference>
<dbReference type="InterPro" id="IPR001584">
    <property type="entry name" value="Integrase_cat-core"/>
</dbReference>
<keyword evidence="1" id="KW-0645">Protease</keyword>
<accession>A0A2K3MP35</accession>
<feature type="compositionally biased region" description="Pro residues" evidence="2">
    <location>
        <begin position="887"/>
        <end position="910"/>
    </location>
</feature>
<feature type="region of interest" description="Disordered" evidence="2">
    <location>
        <begin position="1"/>
        <end position="21"/>
    </location>
</feature>
<feature type="region of interest" description="Disordered" evidence="2">
    <location>
        <begin position="880"/>
        <end position="942"/>
    </location>
</feature>
<sequence>MADLDPPPHQPPLSAAGSSVLPPSSPIDFSVDSRSTFQFSLKIAEKLGEKNFHLWRQQVEPFINAHNLTDYVVCARIPPQFVDAEARRNGTVNPAYTKWRSRDQMLLSWLQSTLTGEILSRMIGCAHAHELWDRLFSYFHKQTRARARHLRVELRAKTLADSSISDYLLSIRQIVDELASIGDPLPVPHHIDVILEGLPSEYSPAISSIESRFDVLDLDEVEVLLLAHELRLNKYKKQTVSDAASLNLTHAAPMQTTTEAGSSSTAEPASPPAHEPDYNSFRGGRRGGRGGRGGRGRGGRNADIQCQVCSKWGHAAFNCWHRFNQQFQPPGGAVGAQGMPHNAFMAYGNHPPYGYHPPAYGNHNGYYPPANTWMRPAYNPRPTSIPANSPSAFITNAASSSHAGPASSASWYPDSGASFHVTNDASNLQQLTPFEGHDHIYIGNGQGLHISSAGTSTFPSPFAPNHPLTLHNLLLVPSITKNLLSVSQFCKDNDVYFLFSANTCLVKSQATDATLLKGHVGSDGLYEFPAVSLHSAKSSPLVSLASVNSTSTCNKVSSLAPSSHYLWHQRLGHPSHNSFKLVMQHCNFTVNNKDSSQFCAACCMGKAHRLHSPLSHTTYSAPLELVYCDLWGPSPSPSKQGYHYYISFVDAYSKFTWIYLLKSKSDALLIFKQFKSMVELQFGHPLKALQTDWGGEFRPFTKFLTELGVVHRLICPHTHHQNGVVERKHRHIVDLGLTLLSQATLPITFWDYAFPTAVYLINRLPSSSINFQTPYFLLFKQHPDYHFLKVFGCACFPLLRPYHNHKLEFRSQECLFLGYSPSHKGYRCLSPSGRLYVSKDVLFNESRFPYKELFPISSGSSHSPPSKSFKLPPLPTFPSITTDITSPLPPTAPHISSPPTPINDPSPPNSPLSATASDQSSPLSTPSPSTASSTSHHVSIPPRAVPVPIIPVNAHNMQTRAKSGFKQPKLLVAHSEPKSVKQALLDPSWHAAMQTEYDALLNNNTWTLVPLPPDRQAIGCKWVFRIKENPDGTVNKYKARLVAKGFHQRQGFDFLETFSPVVKPVTIRVILTIAITKGWSIQQLDVNNAFLNGVLDEEVYMLQPQGFESSDSSLVCKLHKALYGLKQAPRQWFERLQSTLLLLGFKSSKCDPSLFVYSSATDTIYLLVYVDDIIITSNNTTLLHSTISKLNKAFSLKHLGNLDYFLGIEVHHLSSGSLLLTQSKYLRDLLTRTHMLDSSPVSTPMQSTCKLTKLGSSPLDDPFMYRSVVGALQYATITRPEISFSVNKACQFMSHPLETHWIAVKRILRYLKGTLDHGLLLSPALPPKPPSLKAFCDADWASDPDDRRSTSGAAIYFGPNLVSWWSKKQPVVARSSTEAEYRSLAHATAELLWIQTLLTELHVPFAAPTILCDNQSAVMLAHNPIMHSRTKHMEIDLFFVREKVISKQLSVLHIPGTDQWADVLTKPLSTAKFLSLRPKLNVASLKPP</sequence>
<reference evidence="4 5" key="1">
    <citation type="journal article" date="2014" name="Am. J. Bot.">
        <title>Genome assembly and annotation for red clover (Trifolium pratense; Fabaceae).</title>
        <authorList>
            <person name="Istvanek J."/>
            <person name="Jaros M."/>
            <person name="Krenek A."/>
            <person name="Repkova J."/>
        </authorList>
    </citation>
    <scope>NUCLEOTIDE SEQUENCE [LARGE SCALE GENOMIC DNA]</scope>
    <source>
        <strain evidence="5">cv. Tatra</strain>
        <tissue evidence="4">Young leaves</tissue>
    </source>
</reference>
<evidence type="ECO:0000313" key="4">
    <source>
        <dbReference type="EMBL" id="PNX92571.1"/>
    </source>
</evidence>
<dbReference type="GO" id="GO:0004190">
    <property type="term" value="F:aspartic-type endopeptidase activity"/>
    <property type="evidence" value="ECO:0007669"/>
    <property type="project" value="UniProtKB-KW"/>
</dbReference>
<gene>
    <name evidence="4" type="ORF">L195_g015711</name>
</gene>
<keyword evidence="1" id="KW-0378">Hydrolase</keyword>
<dbReference type="InterPro" id="IPR036397">
    <property type="entry name" value="RNaseH_sf"/>
</dbReference>
<feature type="compositionally biased region" description="Low complexity" evidence="2">
    <location>
        <begin position="256"/>
        <end position="268"/>
    </location>
</feature>
<dbReference type="GO" id="GO:0003676">
    <property type="term" value="F:nucleic acid binding"/>
    <property type="evidence" value="ECO:0007669"/>
    <property type="project" value="InterPro"/>
</dbReference>
<feature type="domain" description="Integrase catalytic" evidence="3">
    <location>
        <begin position="618"/>
        <end position="782"/>
    </location>
</feature>
<dbReference type="PANTHER" id="PTHR11439:SF455">
    <property type="entry name" value="RLK (RECEPTOR-LIKE PROTEIN KINASE) 8, PUTATIVE-RELATED"/>
    <property type="match status" value="1"/>
</dbReference>
<protein>
    <submittedName>
        <fullName evidence="4">Histone deacetylase</fullName>
    </submittedName>
</protein>
<dbReference type="PROSITE" id="PS50994">
    <property type="entry name" value="INTEGRASE"/>
    <property type="match status" value="1"/>
</dbReference>